<keyword evidence="3" id="KW-0812">Transmembrane</keyword>
<dbReference type="Proteomes" id="UP000283210">
    <property type="component" value="Chromosome 18"/>
</dbReference>
<feature type="transmembrane region" description="Helical" evidence="3">
    <location>
        <begin position="195"/>
        <end position="216"/>
    </location>
</feature>
<evidence type="ECO:0000256" key="1">
    <source>
        <dbReference type="ARBA" id="ARBA00022729"/>
    </source>
</evidence>
<feature type="domain" description="Ig-like" evidence="4">
    <location>
        <begin position="94"/>
        <end position="179"/>
    </location>
</feature>
<keyword evidence="2" id="KW-1015">Disulfide bond</keyword>
<dbReference type="GO" id="GO:0004888">
    <property type="term" value="F:transmembrane signaling receptor activity"/>
    <property type="evidence" value="ECO:0007669"/>
    <property type="project" value="TreeGrafter"/>
</dbReference>
<keyword evidence="3" id="KW-1133">Transmembrane helix</keyword>
<dbReference type="SMART" id="SM00409">
    <property type="entry name" value="IG"/>
    <property type="match status" value="1"/>
</dbReference>
<protein>
    <recommendedName>
        <fullName evidence="4">Ig-like domain-containing protein</fullName>
    </recommendedName>
</protein>
<dbReference type="InterPro" id="IPR050488">
    <property type="entry name" value="Ig_Fc_receptor"/>
</dbReference>
<evidence type="ECO:0000256" key="3">
    <source>
        <dbReference type="SAM" id="Phobius"/>
    </source>
</evidence>
<dbReference type="EMBL" id="CM012454">
    <property type="protein sequence ID" value="RVE60771.1"/>
    <property type="molecule type" value="Genomic_DNA"/>
</dbReference>
<dbReference type="GO" id="GO:0007166">
    <property type="term" value="P:cell surface receptor signaling pathway"/>
    <property type="evidence" value="ECO:0007669"/>
    <property type="project" value="TreeGrafter"/>
</dbReference>
<dbReference type="PANTHER" id="PTHR11481:SF64">
    <property type="entry name" value="FC RECEPTOR-LIKE PROTEIN 4"/>
    <property type="match status" value="1"/>
</dbReference>
<keyword evidence="3" id="KW-0472">Membrane</keyword>
<dbReference type="InterPro" id="IPR013783">
    <property type="entry name" value="Ig-like_fold"/>
</dbReference>
<dbReference type="InterPro" id="IPR003599">
    <property type="entry name" value="Ig_sub"/>
</dbReference>
<dbReference type="SUPFAM" id="SSF48726">
    <property type="entry name" value="Immunoglobulin"/>
    <property type="match status" value="2"/>
</dbReference>
<organism evidence="5 6">
    <name type="scientific">Oryzias javanicus</name>
    <name type="common">Javanese ricefish</name>
    <name type="synonym">Aplocheilus javanicus</name>
    <dbReference type="NCBI Taxonomy" id="123683"/>
    <lineage>
        <taxon>Eukaryota</taxon>
        <taxon>Metazoa</taxon>
        <taxon>Chordata</taxon>
        <taxon>Craniata</taxon>
        <taxon>Vertebrata</taxon>
        <taxon>Euteleostomi</taxon>
        <taxon>Actinopterygii</taxon>
        <taxon>Neopterygii</taxon>
        <taxon>Teleostei</taxon>
        <taxon>Neoteleostei</taxon>
        <taxon>Acanthomorphata</taxon>
        <taxon>Ovalentaria</taxon>
        <taxon>Atherinomorphae</taxon>
        <taxon>Beloniformes</taxon>
        <taxon>Adrianichthyidae</taxon>
        <taxon>Oryziinae</taxon>
        <taxon>Oryzias</taxon>
    </lineage>
</organism>
<accession>A0A3S2MJF3</accession>
<keyword evidence="1" id="KW-0732">Signal</keyword>
<proteinExistence type="predicted"/>
<dbReference type="GO" id="GO:0006955">
    <property type="term" value="P:immune response"/>
    <property type="evidence" value="ECO:0007669"/>
    <property type="project" value="TreeGrafter"/>
</dbReference>
<reference evidence="5 6" key="2">
    <citation type="submission" date="2019-01" db="EMBL/GenBank/DDBJ databases">
        <title>A chromosome length genome reference of the Java medaka (oryzias javanicus).</title>
        <authorList>
            <person name="Herpin A."/>
            <person name="Takehana Y."/>
            <person name="Naruse K."/>
            <person name="Ansai S."/>
            <person name="Kawaguchi M."/>
        </authorList>
    </citation>
    <scope>NUCLEOTIDE SEQUENCE [LARGE SCALE GENOMIC DNA]</scope>
    <source>
        <strain evidence="5">RS831</strain>
        <tissue evidence="5">Whole body</tissue>
    </source>
</reference>
<evidence type="ECO:0000313" key="5">
    <source>
        <dbReference type="EMBL" id="RVE60771.1"/>
    </source>
</evidence>
<evidence type="ECO:0000259" key="4">
    <source>
        <dbReference type="PROSITE" id="PS50835"/>
    </source>
</evidence>
<evidence type="ECO:0000256" key="2">
    <source>
        <dbReference type="ARBA" id="ARBA00023157"/>
    </source>
</evidence>
<dbReference type="InterPro" id="IPR036179">
    <property type="entry name" value="Ig-like_dom_sf"/>
</dbReference>
<sequence length="241" mass="26997">MNLHSRAVLSVKPNRSQFFLYDSFSVSCTVNSSGWTVKRNTSHHVDQECRGSGGVPGESLCVMEVAYPSDTGVYWCEDERGQSSDAVSITVTATRVILDIPPHPLEDGDNVTLRCFYRTETHRTPTSDFTANFYKNGVLLGSGEAGRMTLSGVSRSDEGLYSCEHPDGEESQESRLTVRDRAQCGSSSDPPLVSWTKLLCSSLLFVFYNVLLVLFVHKYRLWARAQEEAERWRRRGLPVET</sequence>
<dbReference type="PANTHER" id="PTHR11481">
    <property type="entry name" value="IMMUNOGLOBULIN FC RECEPTOR"/>
    <property type="match status" value="1"/>
</dbReference>
<gene>
    <name evidence="5" type="ORF">OJAV_G00184780</name>
</gene>
<keyword evidence="6" id="KW-1185">Reference proteome</keyword>
<dbReference type="AlphaFoldDB" id="A0A3S2MJF3"/>
<dbReference type="PROSITE" id="PS50835">
    <property type="entry name" value="IG_LIKE"/>
    <property type="match status" value="1"/>
</dbReference>
<reference evidence="5 6" key="1">
    <citation type="submission" date="2018-11" db="EMBL/GenBank/DDBJ databases">
        <authorList>
            <person name="Lopez-Roques C."/>
            <person name="Donnadieu C."/>
            <person name="Bouchez O."/>
            <person name="Klopp C."/>
            <person name="Cabau C."/>
            <person name="Zahm M."/>
        </authorList>
    </citation>
    <scope>NUCLEOTIDE SEQUENCE [LARGE SCALE GENOMIC DNA]</scope>
    <source>
        <strain evidence="5">RS831</strain>
        <tissue evidence="5">Whole body</tissue>
    </source>
</reference>
<dbReference type="InterPro" id="IPR007110">
    <property type="entry name" value="Ig-like_dom"/>
</dbReference>
<name>A0A3S2MJF3_ORYJA</name>
<evidence type="ECO:0000313" key="6">
    <source>
        <dbReference type="Proteomes" id="UP000283210"/>
    </source>
</evidence>
<dbReference type="Gene3D" id="2.60.40.10">
    <property type="entry name" value="Immunoglobulins"/>
    <property type="match status" value="2"/>
</dbReference>
<dbReference type="GO" id="GO:0009897">
    <property type="term" value="C:external side of plasma membrane"/>
    <property type="evidence" value="ECO:0007669"/>
    <property type="project" value="TreeGrafter"/>
</dbReference>
<dbReference type="OrthoDB" id="6151406at2759"/>